<organism evidence="1 2">
    <name type="scientific">Cystobacter fuscus</name>
    <dbReference type="NCBI Taxonomy" id="43"/>
    <lineage>
        <taxon>Bacteria</taxon>
        <taxon>Pseudomonadati</taxon>
        <taxon>Myxococcota</taxon>
        <taxon>Myxococcia</taxon>
        <taxon>Myxococcales</taxon>
        <taxon>Cystobacterineae</taxon>
        <taxon>Archangiaceae</taxon>
        <taxon>Cystobacter</taxon>
    </lineage>
</organism>
<protein>
    <recommendedName>
        <fullName evidence="3">4-vinyl reductase 4VR domain-containing protein</fullName>
    </recommendedName>
</protein>
<sequence>MKNYDALAPFQVLGANIQNILDAFGAFSVLAGKIMLDEQLGTQAADGSILFDPEKWYPLANNLRAIERIQNEYGSIVIRQMSAALLRNAKFPPTVTNIESGLNSIDVVYHMNHAKNGAALFTPSTGQMGEGIGHYTCKPVAGKKQIICETNTPYSCVFDQGVVLAMAHRFQPTATLVHQNPAQCRNSGFPSCSYSVTWK</sequence>
<gene>
    <name evidence="1" type="ORF">CYFUS_005129</name>
</gene>
<evidence type="ECO:0000313" key="2">
    <source>
        <dbReference type="Proteomes" id="UP000217257"/>
    </source>
</evidence>
<dbReference type="AlphaFoldDB" id="A0A250J6X9"/>
<name>A0A250J6X9_9BACT</name>
<dbReference type="KEGG" id="cfus:CYFUS_005129"/>
<accession>A0A250J6X9</accession>
<proteinExistence type="predicted"/>
<evidence type="ECO:0008006" key="3">
    <source>
        <dbReference type="Google" id="ProtNLM"/>
    </source>
</evidence>
<dbReference type="Proteomes" id="UP000217257">
    <property type="component" value="Chromosome"/>
</dbReference>
<evidence type="ECO:0000313" key="1">
    <source>
        <dbReference type="EMBL" id="ATB39684.1"/>
    </source>
</evidence>
<dbReference type="EMBL" id="CP022098">
    <property type="protein sequence ID" value="ATB39684.1"/>
    <property type="molecule type" value="Genomic_DNA"/>
</dbReference>
<reference evidence="1 2" key="1">
    <citation type="submission" date="2017-06" db="EMBL/GenBank/DDBJ databases">
        <title>Sequencing and comparative analysis of myxobacterial genomes.</title>
        <authorList>
            <person name="Rupp O."/>
            <person name="Goesmann A."/>
            <person name="Sogaard-Andersen L."/>
        </authorList>
    </citation>
    <scope>NUCLEOTIDE SEQUENCE [LARGE SCALE GENOMIC DNA]</scope>
    <source>
        <strain evidence="1 2">DSM 52655</strain>
    </source>
</reference>
<dbReference type="RefSeq" id="WP_095987676.1">
    <property type="nucleotide sequence ID" value="NZ_CP022098.1"/>
</dbReference>